<evidence type="ECO:0000256" key="4">
    <source>
        <dbReference type="ARBA" id="ARBA00022842"/>
    </source>
</evidence>
<evidence type="ECO:0000256" key="5">
    <source>
        <dbReference type="ARBA" id="ARBA00022964"/>
    </source>
</evidence>
<dbReference type="PROSITE" id="PS51471">
    <property type="entry name" value="FE2OG_OXY"/>
    <property type="match status" value="1"/>
</dbReference>
<sequence>MWRSEGAQNDPSDCLKPTPVDLFDDIPLKLPDARLRYEPHFLTPAEARDWLARLLAETPWEQPQVHLHGRYYPVPRLVAWYGDPEASYRYSGLVHQPLPWTPLLAEIRARVEAAVGQRLNGVLLNYYRDGQDSMGWHSDDEPELGRNPLVASLNLGGTRRFDLRRKGASRIEHSLELGHGALLVMSGPTQHYWQHQVAKTRTPCAPRLNLTFRWIR</sequence>
<dbReference type="GO" id="GO:0016705">
    <property type="term" value="F:oxidoreductase activity, acting on paired donors, with incorporation or reduction of molecular oxygen"/>
    <property type="evidence" value="ECO:0007669"/>
    <property type="project" value="UniProtKB-ARBA"/>
</dbReference>
<dbReference type="PANTHER" id="PTHR31212">
    <property type="entry name" value="ALPHA-KETOGLUTARATE-DEPENDENT DIOXYGENASE ALKB HOMOLOG 3"/>
    <property type="match status" value="1"/>
</dbReference>
<evidence type="ECO:0000313" key="10">
    <source>
        <dbReference type="EMBL" id="BAN47450.1"/>
    </source>
</evidence>
<dbReference type="GO" id="GO:0006307">
    <property type="term" value="P:DNA alkylation repair"/>
    <property type="evidence" value="ECO:0007669"/>
    <property type="project" value="InterPro"/>
</dbReference>
<feature type="domain" description="Fe2OG dioxygenase" evidence="9">
    <location>
        <begin position="118"/>
        <end position="216"/>
    </location>
</feature>
<reference evidence="10 11" key="1">
    <citation type="journal article" date="2013" name="Genome Announc.">
        <title>Complete Genome Sequence of the Carbazole Degrader Pseudomonas resinovorans Strain CA10 (NBRC 106553).</title>
        <authorList>
            <person name="Shintani M."/>
            <person name="Hosoyama A."/>
            <person name="Ohji S."/>
            <person name="Tsuchikane K."/>
            <person name="Takarada H."/>
            <person name="Yamazoe A."/>
            <person name="Fujita N."/>
            <person name="Nojiri H."/>
        </authorList>
    </citation>
    <scope>NUCLEOTIDE SEQUENCE [LARGE SCALE GENOMIC DNA]</scope>
    <source>
        <strain evidence="10 11">NBRC 106553</strain>
    </source>
</reference>
<keyword evidence="4" id="KW-0460">Magnesium</keyword>
<dbReference type="HOGENOM" id="CLU_048788_5_2_6"/>
<keyword evidence="6" id="KW-0560">Oxidoreductase</keyword>
<keyword evidence="8" id="KW-0234">DNA repair</keyword>
<dbReference type="Gene3D" id="2.60.120.590">
    <property type="entry name" value="Alpha-ketoglutarate-dependent dioxygenase AlkB-like"/>
    <property type="match status" value="1"/>
</dbReference>
<comment type="cofactor">
    <cofactor evidence="1">
        <name>Fe(2+)</name>
        <dbReference type="ChEBI" id="CHEBI:29033"/>
    </cofactor>
</comment>
<keyword evidence="11" id="KW-1185">Reference proteome</keyword>
<dbReference type="GO" id="GO:0032451">
    <property type="term" value="F:demethylase activity"/>
    <property type="evidence" value="ECO:0007669"/>
    <property type="project" value="UniProtKB-ARBA"/>
</dbReference>
<evidence type="ECO:0000256" key="1">
    <source>
        <dbReference type="ARBA" id="ARBA00001954"/>
    </source>
</evidence>
<dbReference type="AlphaFoldDB" id="S6AGY7"/>
<dbReference type="Pfam" id="PF13532">
    <property type="entry name" value="2OG-FeII_Oxy_2"/>
    <property type="match status" value="1"/>
</dbReference>
<evidence type="ECO:0000256" key="6">
    <source>
        <dbReference type="ARBA" id="ARBA00023002"/>
    </source>
</evidence>
<evidence type="ECO:0000256" key="7">
    <source>
        <dbReference type="ARBA" id="ARBA00023004"/>
    </source>
</evidence>
<name>S6AGY7_METRE</name>
<dbReference type="PATRIC" id="fig|1245471.3.peg.1740"/>
<dbReference type="InterPro" id="IPR037151">
    <property type="entry name" value="AlkB-like_sf"/>
</dbReference>
<dbReference type="eggNOG" id="COG3145">
    <property type="taxonomic scope" value="Bacteria"/>
</dbReference>
<dbReference type="GO" id="GO:0051213">
    <property type="term" value="F:dioxygenase activity"/>
    <property type="evidence" value="ECO:0007669"/>
    <property type="project" value="UniProtKB-KW"/>
</dbReference>
<dbReference type="GO" id="GO:0140097">
    <property type="term" value="F:catalytic activity, acting on DNA"/>
    <property type="evidence" value="ECO:0007669"/>
    <property type="project" value="UniProtKB-ARBA"/>
</dbReference>
<dbReference type="InterPro" id="IPR005123">
    <property type="entry name" value="Oxoglu/Fe-dep_dioxygenase_dom"/>
</dbReference>
<dbReference type="GO" id="GO:0046872">
    <property type="term" value="F:metal ion binding"/>
    <property type="evidence" value="ECO:0007669"/>
    <property type="project" value="UniProtKB-KW"/>
</dbReference>
<proteinExistence type="predicted"/>
<evidence type="ECO:0000313" key="11">
    <source>
        <dbReference type="Proteomes" id="UP000015503"/>
    </source>
</evidence>
<dbReference type="Proteomes" id="UP000015503">
    <property type="component" value="Chromosome"/>
</dbReference>
<evidence type="ECO:0000259" key="9">
    <source>
        <dbReference type="PROSITE" id="PS51471"/>
    </source>
</evidence>
<dbReference type="EMBL" id="AP013068">
    <property type="protein sequence ID" value="BAN47450.1"/>
    <property type="molecule type" value="Genomic_DNA"/>
</dbReference>
<evidence type="ECO:0000256" key="2">
    <source>
        <dbReference type="ARBA" id="ARBA00022723"/>
    </source>
</evidence>
<dbReference type="InterPro" id="IPR032854">
    <property type="entry name" value="ALKBH3"/>
</dbReference>
<keyword evidence="2" id="KW-0479">Metal-binding</keyword>
<protein>
    <recommendedName>
        <fullName evidence="9">Fe2OG dioxygenase domain-containing protein</fullName>
    </recommendedName>
</protein>
<dbReference type="InterPro" id="IPR027450">
    <property type="entry name" value="AlkB-like"/>
</dbReference>
<dbReference type="PANTHER" id="PTHR31212:SF4">
    <property type="entry name" value="ALPHA-KETOGLUTARATE-DEPENDENT DIOXYGENASE ALKB HOMOLOG 3"/>
    <property type="match status" value="1"/>
</dbReference>
<dbReference type="FunFam" id="2.60.120.590:FF:000004">
    <property type="entry name" value="DNA oxidative demethylase ALKBH2"/>
    <property type="match status" value="1"/>
</dbReference>
<dbReference type="SUPFAM" id="SSF51197">
    <property type="entry name" value="Clavaminate synthase-like"/>
    <property type="match status" value="1"/>
</dbReference>
<accession>S6AGY7</accession>
<dbReference type="KEGG" id="pre:PCA10_17180"/>
<gene>
    <name evidence="10" type="ORF">PCA10_17180</name>
</gene>
<keyword evidence="3" id="KW-0227">DNA damage</keyword>
<organism evidence="10 11">
    <name type="scientific">Metapseudomonas resinovorans NBRC 106553</name>
    <dbReference type="NCBI Taxonomy" id="1245471"/>
    <lineage>
        <taxon>Bacteria</taxon>
        <taxon>Pseudomonadati</taxon>
        <taxon>Pseudomonadota</taxon>
        <taxon>Gammaproteobacteria</taxon>
        <taxon>Pseudomonadales</taxon>
        <taxon>Pseudomonadaceae</taxon>
        <taxon>Metapseudomonas</taxon>
    </lineage>
</organism>
<keyword evidence="5" id="KW-0223">Dioxygenase</keyword>
<evidence type="ECO:0000256" key="3">
    <source>
        <dbReference type="ARBA" id="ARBA00022763"/>
    </source>
</evidence>
<dbReference type="GO" id="GO:0016787">
    <property type="term" value="F:hydrolase activity"/>
    <property type="evidence" value="ECO:0007669"/>
    <property type="project" value="UniProtKB-ARBA"/>
</dbReference>
<keyword evidence="7" id="KW-0408">Iron</keyword>
<dbReference type="STRING" id="1245471.PCA10_17180"/>
<evidence type="ECO:0000256" key="8">
    <source>
        <dbReference type="ARBA" id="ARBA00023204"/>
    </source>
</evidence>